<keyword evidence="2" id="KW-1185">Reference proteome</keyword>
<sequence length="374" mass="43060">MHLRRNNRFDGKNTRKMKKEKRKRLMRILKPRIVRMVREELKLQSHHSGHRPSINQIQACDALFLDFQLRSSWPNIFYTNTSMSPFNIVIRRGNSEEPVVTGPLSSIRVEMVVLSGDFAQEDWTEVEFKDNVVGAREGKGPLLKGNAITALTGGVGTFDDIKLTDNSSWTRSASFRLGAKVVHGNGIQDRIREARSEAFVVREKPRQSSWNHDYPSLADDIWRLKNIRINGAYHARLHEQGIGTTISMKNKKWEETLRDAQKCTIIDNKYYMYFGSERKFGLLFNSIYEVVGSTFDGCQSFQILDHLPTSKKNQVEILKKQACANQNEILEYNERPLFCPFNPSLEQQEDAFIEEASSNPQNTDVITLQSKWSL</sequence>
<name>A0ACC2KEQ6_PERAE</name>
<proteinExistence type="predicted"/>
<protein>
    <submittedName>
        <fullName evidence="1">Uncharacterized protein</fullName>
    </submittedName>
</protein>
<organism evidence="1 2">
    <name type="scientific">Persea americana</name>
    <name type="common">Avocado</name>
    <dbReference type="NCBI Taxonomy" id="3435"/>
    <lineage>
        <taxon>Eukaryota</taxon>
        <taxon>Viridiplantae</taxon>
        <taxon>Streptophyta</taxon>
        <taxon>Embryophyta</taxon>
        <taxon>Tracheophyta</taxon>
        <taxon>Spermatophyta</taxon>
        <taxon>Magnoliopsida</taxon>
        <taxon>Magnoliidae</taxon>
        <taxon>Laurales</taxon>
        <taxon>Lauraceae</taxon>
        <taxon>Persea</taxon>
    </lineage>
</organism>
<dbReference type="EMBL" id="CM056817">
    <property type="protein sequence ID" value="KAJ8619450.1"/>
    <property type="molecule type" value="Genomic_DNA"/>
</dbReference>
<reference evidence="1 2" key="1">
    <citation type="journal article" date="2022" name="Hortic Res">
        <title>A haplotype resolved chromosomal level avocado genome allows analysis of novel avocado genes.</title>
        <authorList>
            <person name="Nath O."/>
            <person name="Fletcher S.J."/>
            <person name="Hayward A."/>
            <person name="Shaw L.M."/>
            <person name="Masouleh A.K."/>
            <person name="Furtado A."/>
            <person name="Henry R.J."/>
            <person name="Mitter N."/>
        </authorList>
    </citation>
    <scope>NUCLEOTIDE SEQUENCE [LARGE SCALE GENOMIC DNA]</scope>
    <source>
        <strain evidence="2">cv. Hass</strain>
    </source>
</reference>
<dbReference type="Proteomes" id="UP001234297">
    <property type="component" value="Chromosome 9"/>
</dbReference>
<gene>
    <name evidence="1" type="ORF">MRB53_027979</name>
</gene>
<evidence type="ECO:0000313" key="2">
    <source>
        <dbReference type="Proteomes" id="UP001234297"/>
    </source>
</evidence>
<comment type="caution">
    <text evidence="1">The sequence shown here is derived from an EMBL/GenBank/DDBJ whole genome shotgun (WGS) entry which is preliminary data.</text>
</comment>
<accession>A0ACC2KEQ6</accession>
<evidence type="ECO:0000313" key="1">
    <source>
        <dbReference type="EMBL" id="KAJ8619450.1"/>
    </source>
</evidence>